<evidence type="ECO:0000313" key="2">
    <source>
        <dbReference type="Proteomes" id="UP000184280"/>
    </source>
</evidence>
<accession>A0A1M7CI10</accession>
<name>A0A1M7CI10_XYLRU</name>
<protein>
    <submittedName>
        <fullName evidence="1">Uncharacterized protein</fullName>
    </submittedName>
</protein>
<reference evidence="1 2" key="1">
    <citation type="submission" date="2016-11" db="EMBL/GenBank/DDBJ databases">
        <authorList>
            <person name="Jaros S."/>
            <person name="Januszkiewicz K."/>
            <person name="Wedrychowicz H."/>
        </authorList>
    </citation>
    <scope>NUCLEOTIDE SEQUENCE [LARGE SCALE GENOMIC DNA]</scope>
    <source>
        <strain evidence="1 2">BPI-34</strain>
    </source>
</reference>
<sequence length="30" mass="3486">MNKTVKVIVRIVIYVIAALTKSKYHGKHKF</sequence>
<gene>
    <name evidence="1" type="ORF">SAMN04488494_0422</name>
</gene>
<dbReference type="AlphaFoldDB" id="A0A1M7CI10"/>
<evidence type="ECO:0000313" key="1">
    <source>
        <dbReference type="EMBL" id="SHL66932.1"/>
    </source>
</evidence>
<dbReference type="EMBL" id="FRCJ01000001">
    <property type="protein sequence ID" value="SHL66932.1"/>
    <property type="molecule type" value="Genomic_DNA"/>
</dbReference>
<proteinExistence type="predicted"/>
<organism evidence="1 2">
    <name type="scientific">Xylanibacter ruminicola</name>
    <name type="common">Prevotella ruminicola</name>
    <dbReference type="NCBI Taxonomy" id="839"/>
    <lineage>
        <taxon>Bacteria</taxon>
        <taxon>Pseudomonadati</taxon>
        <taxon>Bacteroidota</taxon>
        <taxon>Bacteroidia</taxon>
        <taxon>Bacteroidales</taxon>
        <taxon>Prevotellaceae</taxon>
        <taxon>Xylanibacter</taxon>
    </lineage>
</organism>
<dbReference type="Proteomes" id="UP000184280">
    <property type="component" value="Unassembled WGS sequence"/>
</dbReference>